<dbReference type="InterPro" id="IPR025857">
    <property type="entry name" value="MacB_PCD"/>
</dbReference>
<dbReference type="Proteomes" id="UP000283680">
    <property type="component" value="Unassembled WGS sequence"/>
</dbReference>
<dbReference type="Pfam" id="PF12704">
    <property type="entry name" value="MacB_PCD"/>
    <property type="match status" value="1"/>
</dbReference>
<comment type="caution">
    <text evidence="9">The sequence shown here is derived from an EMBL/GenBank/DDBJ whole genome shotgun (WGS) entry which is preliminary data.</text>
</comment>
<reference evidence="11 12" key="1">
    <citation type="submission" date="2018-08" db="EMBL/GenBank/DDBJ databases">
        <title>A genome reference for cultivated species of the human gut microbiota.</title>
        <authorList>
            <person name="Zou Y."/>
            <person name="Xue W."/>
            <person name="Luo G."/>
        </authorList>
    </citation>
    <scope>NUCLEOTIDE SEQUENCE [LARGE SCALE GENOMIC DNA]</scope>
    <source>
        <strain evidence="10 12">AF28-11</strain>
        <strain evidence="9 11">OM03-4</strain>
    </source>
</reference>
<feature type="transmembrane region" description="Helical" evidence="6">
    <location>
        <begin position="21"/>
        <end position="40"/>
    </location>
</feature>
<keyword evidence="4 6" id="KW-1133">Transmembrane helix</keyword>
<keyword evidence="3 6" id="KW-0812">Transmembrane</keyword>
<dbReference type="PANTHER" id="PTHR30572:SF18">
    <property type="entry name" value="ABC-TYPE MACROLIDE FAMILY EXPORT SYSTEM PERMEASE COMPONENT 2"/>
    <property type="match status" value="1"/>
</dbReference>
<feature type="transmembrane region" description="Helical" evidence="6">
    <location>
        <begin position="293"/>
        <end position="310"/>
    </location>
</feature>
<keyword evidence="5 6" id="KW-0472">Membrane</keyword>
<feature type="domain" description="ABC3 transporter permease C-terminal" evidence="7">
    <location>
        <begin position="294"/>
        <end position="419"/>
    </location>
</feature>
<evidence type="ECO:0000256" key="3">
    <source>
        <dbReference type="ARBA" id="ARBA00022692"/>
    </source>
</evidence>
<gene>
    <name evidence="10" type="ORF">DWY92_04350</name>
    <name evidence="9" type="ORF">DXB37_17150</name>
</gene>
<evidence type="ECO:0000256" key="6">
    <source>
        <dbReference type="SAM" id="Phobius"/>
    </source>
</evidence>
<proteinExistence type="predicted"/>
<keyword evidence="2" id="KW-1003">Cell membrane</keyword>
<dbReference type="AlphaFoldDB" id="A0A396ENH7"/>
<evidence type="ECO:0000256" key="4">
    <source>
        <dbReference type="ARBA" id="ARBA00022989"/>
    </source>
</evidence>
<feature type="domain" description="MacB-like periplasmic core" evidence="8">
    <location>
        <begin position="20"/>
        <end position="244"/>
    </location>
</feature>
<sequence>MIKQFFTQAWAQLRQQPMISAVTIAGTALAIFLIMLVVMMQQVKVAPFAPESNRDRFLHAHYMSITNKSWGDGTSNGPMGIKTALECFKSLKTPEAVTIYTCMVVSTPVNLPGQPATGIDLLQTDDTFWHVFDFSFVAGKAYDRATFDAGLPVAVITESVARRLFQTTEAVGREFLLNHAPYTVAGVVKDVSTLANTAYAQVWVPYTSTEITKDTWSDEHMGMMSVTILAKSREDFPAIREETERRRQEYNTIIGENGYSLIYRNRPYDQEKSAAGMAANIEPDVDQARRQRLIIFIILLIVPAINLSSMTQSRLRQRVAEIGVRRAFGSTRLELMRQIIAENLVVTLLAGILGLLLSVVFAYLGNTLLFAQEFSQTLSPPAVDASILLHGSTFGWALLFCFVLNLLSSGIPAWRASRVGIVNALGGRLHK</sequence>
<evidence type="ECO:0000313" key="12">
    <source>
        <dbReference type="Proteomes" id="UP000283680"/>
    </source>
</evidence>
<evidence type="ECO:0000259" key="7">
    <source>
        <dbReference type="Pfam" id="PF02687"/>
    </source>
</evidence>
<evidence type="ECO:0000256" key="5">
    <source>
        <dbReference type="ARBA" id="ARBA00023136"/>
    </source>
</evidence>
<evidence type="ECO:0000313" key="11">
    <source>
        <dbReference type="Proteomes" id="UP000260759"/>
    </source>
</evidence>
<dbReference type="EMBL" id="QSVA01000019">
    <property type="protein sequence ID" value="RGN91099.1"/>
    <property type="molecule type" value="Genomic_DNA"/>
</dbReference>
<evidence type="ECO:0000313" key="10">
    <source>
        <dbReference type="EMBL" id="RGQ55159.1"/>
    </source>
</evidence>
<organism evidence="9 11">
    <name type="scientific">Bacteroides uniformis</name>
    <dbReference type="NCBI Taxonomy" id="820"/>
    <lineage>
        <taxon>Bacteria</taxon>
        <taxon>Pseudomonadati</taxon>
        <taxon>Bacteroidota</taxon>
        <taxon>Bacteroidia</taxon>
        <taxon>Bacteroidales</taxon>
        <taxon>Bacteroidaceae</taxon>
        <taxon>Bacteroides</taxon>
    </lineage>
</organism>
<dbReference type="InterPro" id="IPR050250">
    <property type="entry name" value="Macrolide_Exporter_MacB"/>
</dbReference>
<evidence type="ECO:0000256" key="1">
    <source>
        <dbReference type="ARBA" id="ARBA00004651"/>
    </source>
</evidence>
<evidence type="ECO:0000313" key="9">
    <source>
        <dbReference type="EMBL" id="RGN91099.1"/>
    </source>
</evidence>
<name>A0A396ENH7_BACUN</name>
<dbReference type="InterPro" id="IPR003838">
    <property type="entry name" value="ABC3_permease_C"/>
</dbReference>
<dbReference type="GO" id="GO:0022857">
    <property type="term" value="F:transmembrane transporter activity"/>
    <property type="evidence" value="ECO:0007669"/>
    <property type="project" value="TreeGrafter"/>
</dbReference>
<dbReference type="RefSeq" id="WP_117601245.1">
    <property type="nucleotide sequence ID" value="NZ_BAABYI010000001.1"/>
</dbReference>
<evidence type="ECO:0000256" key="2">
    <source>
        <dbReference type="ARBA" id="ARBA00022475"/>
    </source>
</evidence>
<dbReference type="EMBL" id="QRTH01000001">
    <property type="protein sequence ID" value="RGQ55159.1"/>
    <property type="molecule type" value="Genomic_DNA"/>
</dbReference>
<protein>
    <submittedName>
        <fullName evidence="9">ABC transporter permease</fullName>
    </submittedName>
</protein>
<accession>A0A396ENH7</accession>
<dbReference type="PANTHER" id="PTHR30572">
    <property type="entry name" value="MEMBRANE COMPONENT OF TRANSPORTER-RELATED"/>
    <property type="match status" value="1"/>
</dbReference>
<feature type="transmembrane region" description="Helical" evidence="6">
    <location>
        <begin position="385"/>
        <end position="407"/>
    </location>
</feature>
<feature type="transmembrane region" description="Helical" evidence="6">
    <location>
        <begin position="344"/>
        <end position="365"/>
    </location>
</feature>
<dbReference type="GO" id="GO:0005886">
    <property type="term" value="C:plasma membrane"/>
    <property type="evidence" value="ECO:0007669"/>
    <property type="project" value="UniProtKB-SubCell"/>
</dbReference>
<evidence type="ECO:0000259" key="8">
    <source>
        <dbReference type="Pfam" id="PF12704"/>
    </source>
</evidence>
<comment type="subcellular location">
    <subcellularLocation>
        <location evidence="1">Cell membrane</location>
        <topology evidence="1">Multi-pass membrane protein</topology>
    </subcellularLocation>
</comment>
<dbReference type="Pfam" id="PF02687">
    <property type="entry name" value="FtsX"/>
    <property type="match status" value="1"/>
</dbReference>
<dbReference type="Proteomes" id="UP000260759">
    <property type="component" value="Unassembled WGS sequence"/>
</dbReference>